<dbReference type="SUPFAM" id="SSF54106">
    <property type="entry name" value="LysM domain"/>
    <property type="match status" value="2"/>
</dbReference>
<feature type="compositionally biased region" description="Basic residues" evidence="1">
    <location>
        <begin position="641"/>
        <end position="654"/>
    </location>
</feature>
<dbReference type="EMBL" id="SADY01000008">
    <property type="protein sequence ID" value="TQR42037.1"/>
    <property type="molecule type" value="Genomic_DNA"/>
</dbReference>
<reference evidence="3 4" key="1">
    <citation type="submission" date="2018-03" db="EMBL/GenBank/DDBJ databases">
        <title>Aerobic endospore-forming bacteria genome sequencing and assembly.</title>
        <authorList>
            <person name="Cavalcante D.A."/>
            <person name="Driks A."/>
            <person name="Putonti C."/>
            <person name="De-Souza M.T."/>
        </authorList>
    </citation>
    <scope>NUCLEOTIDE SEQUENCE [LARGE SCALE GENOMIC DNA]</scope>
    <source>
        <strain evidence="3 4">SDF0028</strain>
    </source>
</reference>
<comment type="caution">
    <text evidence="3">The sequence shown here is derived from an EMBL/GenBank/DDBJ whole genome shotgun (WGS) entry which is preliminary data.</text>
</comment>
<dbReference type="RefSeq" id="WP_142545792.1">
    <property type="nucleotide sequence ID" value="NZ_SADY01000008.1"/>
</dbReference>
<accession>A0ABY3AL21</accession>
<dbReference type="InterPro" id="IPR018392">
    <property type="entry name" value="LysM"/>
</dbReference>
<feature type="region of interest" description="Disordered" evidence="1">
    <location>
        <begin position="593"/>
        <end position="669"/>
    </location>
</feature>
<dbReference type="CDD" id="cd00118">
    <property type="entry name" value="LysM"/>
    <property type="match status" value="2"/>
</dbReference>
<dbReference type="InterPro" id="IPR036779">
    <property type="entry name" value="LysM_dom_sf"/>
</dbReference>
<evidence type="ECO:0000259" key="2">
    <source>
        <dbReference type="PROSITE" id="PS51782"/>
    </source>
</evidence>
<feature type="compositionally biased region" description="Basic and acidic residues" evidence="1">
    <location>
        <begin position="125"/>
        <end position="165"/>
    </location>
</feature>
<proteinExistence type="predicted"/>
<evidence type="ECO:0000313" key="4">
    <source>
        <dbReference type="Proteomes" id="UP000316208"/>
    </source>
</evidence>
<name>A0ABY3AL21_PAEPP</name>
<protein>
    <submittedName>
        <fullName evidence="3">LysM peptidoglycan-binding domain-containing protein</fullName>
    </submittedName>
</protein>
<feature type="compositionally biased region" description="Basic and acidic residues" evidence="1">
    <location>
        <begin position="599"/>
        <end position="632"/>
    </location>
</feature>
<evidence type="ECO:0000256" key="1">
    <source>
        <dbReference type="SAM" id="MobiDB-lite"/>
    </source>
</evidence>
<dbReference type="PANTHER" id="PTHR33734">
    <property type="entry name" value="LYSM DOMAIN-CONTAINING GPI-ANCHORED PROTEIN 2"/>
    <property type="match status" value="1"/>
</dbReference>
<keyword evidence="4" id="KW-1185">Reference proteome</keyword>
<dbReference type="Pfam" id="PF01476">
    <property type="entry name" value="LysM"/>
    <property type="match status" value="2"/>
</dbReference>
<dbReference type="PROSITE" id="PS51782">
    <property type="entry name" value="LYSM"/>
    <property type="match status" value="2"/>
</dbReference>
<dbReference type="SMART" id="SM00257">
    <property type="entry name" value="LysM"/>
    <property type="match status" value="2"/>
</dbReference>
<feature type="region of interest" description="Disordered" evidence="1">
    <location>
        <begin position="108"/>
        <end position="165"/>
    </location>
</feature>
<feature type="domain" description="LysM" evidence="2">
    <location>
        <begin position="61"/>
        <end position="106"/>
    </location>
</feature>
<gene>
    <name evidence="3" type="ORF">C7Y44_23075</name>
</gene>
<organism evidence="3 4">
    <name type="scientific">Paenibacillus popilliae</name>
    <name type="common">Bacillus popilliae</name>
    <dbReference type="NCBI Taxonomy" id="78057"/>
    <lineage>
        <taxon>Bacteria</taxon>
        <taxon>Bacillati</taxon>
        <taxon>Bacillota</taxon>
        <taxon>Bacilli</taxon>
        <taxon>Bacillales</taxon>
        <taxon>Paenibacillaceae</taxon>
        <taxon>Paenibacillus</taxon>
    </lineage>
</organism>
<sequence>MKIHIVKKGDTLYALAKKYGITLEELIAMNSQLANPNELDVGMKIKVPSTPVPSSGHEIVHKHVVKEGDTLWKLSKAWGIPLQTLIDANPQLKNPNVLVIGQVVNIPKMQSDGNVPAPNVNKPPSSKEEMTKPKSEVTKPKEEVTKPKEEVTKPKEEVVKPKEEVVKPKEEVTKPKEEVVKPKEEVTKPKEELVKPKEEVEKPKVEITKPKVEIVEPKKEVMPQTKVPQPNEENKQVNELKPIQEIVQPKKEVKKPHHATEFVYEMEKVDYGSTQHAHPWVGYNQPMNYPSNFDPSMGNQSFLNQPNMQQPYAAPVPSFPPSYEIPVPVMPQYVSPVQYEPCGCNHIASNWYPTNIQPNIEPYVQPNIQPNIYPNVQPNIQPNIEPYVQSDIQANIYPNVQPNIQPNIEPYVQPNIQPNIYPNVQPNIQPNIEPYVQSNIQPNVSPITESNQPFSPYECYCPPTPVFCNPGFPPVPTAIYPPYPPVYGGAVSTVPGYIPSAIPAAVPTAVWGPIAQPFVYACGCGEEHGKHPYANQSLMNAANMFAPAGTQGNDSYEQPTGYGSDGMHFYNPNLYGSIPGFANSSLGSNASIGAGGHGKRAEHEVEFNRESASTTDKEGHVSSVGTKKEQQARIKGSPSRTTKKKSTEKKKTAQKRSNVNSRSIPWING</sequence>
<dbReference type="Proteomes" id="UP000316208">
    <property type="component" value="Unassembled WGS sequence"/>
</dbReference>
<dbReference type="PANTHER" id="PTHR33734:SF34">
    <property type="entry name" value="SPOIVD-ASSOCIATED FACTOR A"/>
    <property type="match status" value="1"/>
</dbReference>
<dbReference type="Gene3D" id="3.10.350.10">
    <property type="entry name" value="LysM domain"/>
    <property type="match status" value="2"/>
</dbReference>
<evidence type="ECO:0000313" key="3">
    <source>
        <dbReference type="EMBL" id="TQR42037.1"/>
    </source>
</evidence>
<feature type="domain" description="LysM" evidence="2">
    <location>
        <begin position="2"/>
        <end position="47"/>
    </location>
</feature>